<dbReference type="PANTHER" id="PTHR32322:SF18">
    <property type="entry name" value="S-ADENOSYLMETHIONINE_S-ADENOSYLHOMOCYSTEINE TRANSPORTER"/>
    <property type="match status" value="1"/>
</dbReference>
<dbReference type="OrthoDB" id="67135at2"/>
<evidence type="ECO:0000256" key="5">
    <source>
        <dbReference type="ARBA" id="ARBA00022989"/>
    </source>
</evidence>
<name>A0A2U3D5Z3_SULT2</name>
<evidence type="ECO:0000256" key="4">
    <source>
        <dbReference type="ARBA" id="ARBA00022692"/>
    </source>
</evidence>
<keyword evidence="4 7" id="KW-0812">Transmembrane</keyword>
<feature type="transmembrane region" description="Helical" evidence="7">
    <location>
        <begin position="181"/>
        <end position="201"/>
    </location>
</feature>
<evidence type="ECO:0000313" key="10">
    <source>
        <dbReference type="Proteomes" id="UP000245380"/>
    </source>
</evidence>
<dbReference type="RefSeq" id="WP_109431504.1">
    <property type="nucleotide sequence ID" value="NZ_MPDK01000029.1"/>
</dbReference>
<dbReference type="InterPro" id="IPR050638">
    <property type="entry name" value="AA-Vitamin_Transporters"/>
</dbReference>
<feature type="transmembrane region" description="Helical" evidence="7">
    <location>
        <begin position="213"/>
        <end position="235"/>
    </location>
</feature>
<feature type="domain" description="EamA" evidence="8">
    <location>
        <begin position="13"/>
        <end position="141"/>
    </location>
</feature>
<feature type="transmembrane region" description="Helical" evidence="7">
    <location>
        <begin position="150"/>
        <end position="169"/>
    </location>
</feature>
<dbReference type="Pfam" id="PF00892">
    <property type="entry name" value="EamA"/>
    <property type="match status" value="2"/>
</dbReference>
<proteinExistence type="inferred from homology"/>
<keyword evidence="6 7" id="KW-0472">Membrane</keyword>
<dbReference type="Proteomes" id="UP000245380">
    <property type="component" value="Unassembled WGS sequence"/>
</dbReference>
<feature type="transmembrane region" description="Helical" evidence="7">
    <location>
        <begin position="272"/>
        <end position="290"/>
    </location>
</feature>
<feature type="transmembrane region" description="Helical" evidence="7">
    <location>
        <begin position="9"/>
        <end position="27"/>
    </location>
</feature>
<keyword evidence="10" id="KW-1185">Reference proteome</keyword>
<evidence type="ECO:0000256" key="2">
    <source>
        <dbReference type="ARBA" id="ARBA00007362"/>
    </source>
</evidence>
<dbReference type="InterPro" id="IPR037185">
    <property type="entry name" value="EmrE-like"/>
</dbReference>
<protein>
    <submittedName>
        <fullName evidence="9">EamA family transporter</fullName>
    </submittedName>
</protein>
<feature type="transmembrane region" description="Helical" evidence="7">
    <location>
        <begin position="97"/>
        <end position="118"/>
    </location>
</feature>
<dbReference type="GO" id="GO:0005886">
    <property type="term" value="C:plasma membrane"/>
    <property type="evidence" value="ECO:0007669"/>
    <property type="project" value="UniProtKB-SubCell"/>
</dbReference>
<evidence type="ECO:0000313" key="9">
    <source>
        <dbReference type="EMBL" id="PWI56702.1"/>
    </source>
</evidence>
<accession>A0A2U3D5Z3</accession>
<keyword evidence="5 7" id="KW-1133">Transmembrane helix</keyword>
<feature type="transmembrane region" description="Helical" evidence="7">
    <location>
        <begin position="242"/>
        <end position="260"/>
    </location>
</feature>
<feature type="transmembrane region" description="Helical" evidence="7">
    <location>
        <begin position="125"/>
        <end position="144"/>
    </location>
</feature>
<evidence type="ECO:0000256" key="1">
    <source>
        <dbReference type="ARBA" id="ARBA00004651"/>
    </source>
</evidence>
<feature type="transmembrane region" description="Helical" evidence="7">
    <location>
        <begin position="72"/>
        <end position="91"/>
    </location>
</feature>
<comment type="caution">
    <text evidence="9">The sequence shown here is derived from an EMBL/GenBank/DDBJ whole genome shotgun (WGS) entry which is preliminary data.</text>
</comment>
<evidence type="ECO:0000256" key="3">
    <source>
        <dbReference type="ARBA" id="ARBA00022475"/>
    </source>
</evidence>
<gene>
    <name evidence="9" type="ORF">BM613_12315</name>
</gene>
<comment type="subcellular location">
    <subcellularLocation>
        <location evidence="1">Cell membrane</location>
        <topology evidence="1">Multi-pass membrane protein</topology>
    </subcellularLocation>
</comment>
<dbReference type="AlphaFoldDB" id="A0A2U3D5Z3"/>
<feature type="transmembrane region" description="Helical" evidence="7">
    <location>
        <begin position="39"/>
        <end position="60"/>
    </location>
</feature>
<dbReference type="PANTHER" id="PTHR32322">
    <property type="entry name" value="INNER MEMBRANE TRANSPORTER"/>
    <property type="match status" value="1"/>
</dbReference>
<evidence type="ECO:0000256" key="7">
    <source>
        <dbReference type="SAM" id="Phobius"/>
    </source>
</evidence>
<feature type="domain" description="EamA" evidence="8">
    <location>
        <begin position="151"/>
        <end position="286"/>
    </location>
</feature>
<reference evidence="9 10" key="1">
    <citation type="submission" date="2016-11" db="EMBL/GenBank/DDBJ databases">
        <title>Comparative genomics of Acidibacillus ferroxidans species.</title>
        <authorList>
            <person name="Oliveira G."/>
            <person name="Nunes G."/>
            <person name="Oliveira R."/>
            <person name="Araujo F."/>
            <person name="Salim A."/>
            <person name="Scholte L."/>
            <person name="Morais D."/>
            <person name="Nancucheo I."/>
            <person name="Johnson D.B."/>
            <person name="Grail B."/>
            <person name="Bittencourt J."/>
            <person name="Valadares R."/>
        </authorList>
    </citation>
    <scope>NUCLEOTIDE SEQUENCE [LARGE SCALE GENOMIC DNA]</scope>
    <source>
        <strain evidence="9 10">Y002</strain>
    </source>
</reference>
<evidence type="ECO:0000259" key="8">
    <source>
        <dbReference type="Pfam" id="PF00892"/>
    </source>
</evidence>
<comment type="similarity">
    <text evidence="2">Belongs to the EamA transporter family.</text>
</comment>
<dbReference type="SUPFAM" id="SSF103481">
    <property type="entry name" value="Multidrug resistance efflux transporter EmrE"/>
    <property type="match status" value="2"/>
</dbReference>
<dbReference type="InterPro" id="IPR000620">
    <property type="entry name" value="EamA_dom"/>
</dbReference>
<organism evidence="9 10">
    <name type="scientific">Sulfoacidibacillus thermotolerans</name>
    <name type="common">Acidibacillus sulfuroxidans</name>
    <dbReference type="NCBI Taxonomy" id="1765684"/>
    <lineage>
        <taxon>Bacteria</taxon>
        <taxon>Bacillati</taxon>
        <taxon>Bacillota</taxon>
        <taxon>Bacilli</taxon>
        <taxon>Bacillales</taxon>
        <taxon>Alicyclobacillaceae</taxon>
        <taxon>Sulfoacidibacillus</taxon>
    </lineage>
</organism>
<sequence>MDSNLRPKVLPLVALITLTLIWGYNWVIMKEALNDSPPLLFAALRVLIGVLVLFLILLLFKRPLTMPSWKYVLPLGLMQTTGFVGFSLWALEYGKAGQTAILVYMMPIWLLIFAWPILGERVRGLQWPALTFALFGLLCILHPWHEQRQSLGTLLAGLAGVFWASSALWQKKYAPQNVNLFSVTTWQMMFGGIALALLALFVEPIHIHWTPLFLGALLYNAIPGSALALFLWAYAVDKLPSGIAGMTTLLSPLIGVLAAWVQLGERPGTWEAWGMVLIFFALALISWQHFSASGKG</sequence>
<keyword evidence="3" id="KW-1003">Cell membrane</keyword>
<dbReference type="EMBL" id="MPDK01000029">
    <property type="protein sequence ID" value="PWI56702.1"/>
    <property type="molecule type" value="Genomic_DNA"/>
</dbReference>
<evidence type="ECO:0000256" key="6">
    <source>
        <dbReference type="ARBA" id="ARBA00023136"/>
    </source>
</evidence>